<evidence type="ECO:0000313" key="1">
    <source>
        <dbReference type="EMBL" id="GEU74530.1"/>
    </source>
</evidence>
<name>A0A6L2MLE0_TANCI</name>
<dbReference type="AlphaFoldDB" id="A0A6L2MLE0"/>
<sequence length="219" mass="25092">MKQMKELKANYGVTAPQGLNSNQVNEGLSQHLSYDVIDSSCLRHNQHHQGRMTYPSHHCGVTSTQRIFVDIDQAYEEDVHSHLDEVNKVELELEDEIAVAKIFADLDEAYEEDVDSHLNEPLFLEVIEDFGMFDNLVDDDSEVDDDSIDEPNEVELCWVFGIFDNICAQMLYREIGEREVDDQLFLGDPVDNEMTKHDAIKNYCSNVPIGRPRKNNDVV</sequence>
<protein>
    <submittedName>
        <fullName evidence="1">Uncharacterized protein</fullName>
    </submittedName>
</protein>
<accession>A0A6L2MLE0</accession>
<organism evidence="1">
    <name type="scientific">Tanacetum cinerariifolium</name>
    <name type="common">Dalmatian daisy</name>
    <name type="synonym">Chrysanthemum cinerariifolium</name>
    <dbReference type="NCBI Taxonomy" id="118510"/>
    <lineage>
        <taxon>Eukaryota</taxon>
        <taxon>Viridiplantae</taxon>
        <taxon>Streptophyta</taxon>
        <taxon>Embryophyta</taxon>
        <taxon>Tracheophyta</taxon>
        <taxon>Spermatophyta</taxon>
        <taxon>Magnoliopsida</taxon>
        <taxon>eudicotyledons</taxon>
        <taxon>Gunneridae</taxon>
        <taxon>Pentapetalae</taxon>
        <taxon>asterids</taxon>
        <taxon>campanulids</taxon>
        <taxon>Asterales</taxon>
        <taxon>Asteraceae</taxon>
        <taxon>Asteroideae</taxon>
        <taxon>Anthemideae</taxon>
        <taxon>Anthemidinae</taxon>
        <taxon>Tanacetum</taxon>
    </lineage>
</organism>
<reference evidence="1" key="1">
    <citation type="journal article" date="2019" name="Sci. Rep.">
        <title>Draft genome of Tanacetum cinerariifolium, the natural source of mosquito coil.</title>
        <authorList>
            <person name="Yamashiro T."/>
            <person name="Shiraishi A."/>
            <person name="Satake H."/>
            <person name="Nakayama K."/>
        </authorList>
    </citation>
    <scope>NUCLEOTIDE SEQUENCE</scope>
</reference>
<proteinExistence type="predicted"/>
<dbReference type="EMBL" id="BKCJ010006903">
    <property type="protein sequence ID" value="GEU74530.1"/>
    <property type="molecule type" value="Genomic_DNA"/>
</dbReference>
<comment type="caution">
    <text evidence="1">The sequence shown here is derived from an EMBL/GenBank/DDBJ whole genome shotgun (WGS) entry which is preliminary data.</text>
</comment>
<gene>
    <name evidence="1" type="ORF">Tci_046508</name>
</gene>